<keyword evidence="4" id="KW-0067">ATP-binding</keyword>
<evidence type="ECO:0000256" key="3">
    <source>
        <dbReference type="PIRSR" id="PIRSR600407-1"/>
    </source>
</evidence>
<dbReference type="CDD" id="cd24046">
    <property type="entry name" value="ASKHA_NBD_NTPDase5-like"/>
    <property type="match status" value="1"/>
</dbReference>
<organism evidence="5 6">
    <name type="scientific">Holothuria leucospilota</name>
    <name type="common">Black long sea cucumber</name>
    <name type="synonym">Mertensiothuria leucospilota</name>
    <dbReference type="NCBI Taxonomy" id="206669"/>
    <lineage>
        <taxon>Eukaryota</taxon>
        <taxon>Metazoa</taxon>
        <taxon>Echinodermata</taxon>
        <taxon>Eleutherozoa</taxon>
        <taxon>Echinozoa</taxon>
        <taxon>Holothuroidea</taxon>
        <taxon>Aspidochirotacea</taxon>
        <taxon>Aspidochirotida</taxon>
        <taxon>Holothuriidae</taxon>
        <taxon>Holothuria</taxon>
    </lineage>
</organism>
<evidence type="ECO:0000256" key="1">
    <source>
        <dbReference type="ARBA" id="ARBA00009283"/>
    </source>
</evidence>
<keyword evidence="2" id="KW-0378">Hydrolase</keyword>
<dbReference type="PANTHER" id="PTHR11782">
    <property type="entry name" value="ADENOSINE/GUANOSINE DIPHOSPHATASE"/>
    <property type="match status" value="1"/>
</dbReference>
<dbReference type="OrthoDB" id="6372431at2759"/>
<dbReference type="Gene3D" id="3.30.420.40">
    <property type="match status" value="1"/>
</dbReference>
<feature type="active site" description="Proton acceptor" evidence="3">
    <location>
        <position position="224"/>
    </location>
</feature>
<evidence type="ECO:0000313" key="5">
    <source>
        <dbReference type="EMBL" id="KAJ8044754.1"/>
    </source>
</evidence>
<dbReference type="PANTHER" id="PTHR11782:SF127">
    <property type="entry name" value="NTPASE, ISOFORM F"/>
    <property type="match status" value="1"/>
</dbReference>
<accession>A0A9Q1CHK0</accession>
<dbReference type="Proteomes" id="UP001152320">
    <property type="component" value="Chromosome 3"/>
</dbReference>
<name>A0A9Q1CHK0_HOLLE</name>
<dbReference type="EMBL" id="JAIZAY010000003">
    <property type="protein sequence ID" value="KAJ8044754.1"/>
    <property type="molecule type" value="Genomic_DNA"/>
</dbReference>
<gene>
    <name evidence="5" type="ORF">HOLleu_07591</name>
</gene>
<feature type="binding site" evidence="4">
    <location>
        <begin position="256"/>
        <end position="260"/>
    </location>
    <ligand>
        <name>ATP</name>
        <dbReference type="ChEBI" id="CHEBI:30616"/>
    </ligand>
</feature>
<evidence type="ECO:0000256" key="2">
    <source>
        <dbReference type="ARBA" id="ARBA00022801"/>
    </source>
</evidence>
<dbReference type="InterPro" id="IPR000407">
    <property type="entry name" value="GDA1_CD39_NTPase"/>
</dbReference>
<sequence length="488" mass="54392">MVVRVRKMVQNSRSKQRLCLLIFLLGIMVILTLNFLSGPGHMKKRTWKSKVRPNFSRPEGFLSWGSDSGSVIQPPRSTISGKFNETTGFSIPNNGDPDFYGVMFDAGSTGSRVHVFHFVSSEDQPPKLVAELYNYTKIGLSHFAKKPEEGAASLKPLLDAALDFIPAEKWSSSPVALKATAGLRLLPKEEADALLEAVYQLFSDSALHVEAPEQSISILEGNMEGVYIWFTLNFLLGGLSSHDKSVATVGALDLGGGSTQITFEPTSSVTLQEGRKRDFIEEFRFLHKKFKLYTHSYLGLGLKEARLQIMKIGHIIVTTDGSRKEKENLFYTPCLPPNATESWEFGGTTYTAQSVHTDLTAVYDSCLSITKKYLQQMDVHSPSEIHNKDFYAMSYFWSRAGEVHLVDEHVGGSATVGEIVRTTQKVCRDKELKSFLCMDMVFISTLLTKGYGFSENVNLHVCPKIGKFEVSWALGATIDLLHTHWDHL</sequence>
<reference evidence="5" key="1">
    <citation type="submission" date="2021-10" db="EMBL/GenBank/DDBJ databases">
        <title>Tropical sea cucumber genome reveals ecological adaptation and Cuvierian tubules defense mechanism.</title>
        <authorList>
            <person name="Chen T."/>
        </authorList>
    </citation>
    <scope>NUCLEOTIDE SEQUENCE</scope>
    <source>
        <strain evidence="5">Nanhai2018</strain>
        <tissue evidence="5">Muscle</tissue>
    </source>
</reference>
<dbReference type="AlphaFoldDB" id="A0A9Q1CHK0"/>
<keyword evidence="6" id="KW-1185">Reference proteome</keyword>
<evidence type="ECO:0000313" key="6">
    <source>
        <dbReference type="Proteomes" id="UP001152320"/>
    </source>
</evidence>
<dbReference type="Pfam" id="PF01150">
    <property type="entry name" value="GDA1_CD39"/>
    <property type="match status" value="1"/>
</dbReference>
<dbReference type="Gene3D" id="3.30.420.150">
    <property type="entry name" value="Exopolyphosphatase. Domain 2"/>
    <property type="match status" value="1"/>
</dbReference>
<keyword evidence="4" id="KW-0547">Nucleotide-binding</keyword>
<comment type="caution">
    <text evidence="5">The sequence shown here is derived from an EMBL/GenBank/DDBJ whole genome shotgun (WGS) entry which is preliminary data.</text>
</comment>
<evidence type="ECO:0000256" key="4">
    <source>
        <dbReference type="PIRSR" id="PIRSR600407-2"/>
    </source>
</evidence>
<proteinExistence type="inferred from homology"/>
<dbReference type="GO" id="GO:0005524">
    <property type="term" value="F:ATP binding"/>
    <property type="evidence" value="ECO:0007669"/>
    <property type="project" value="UniProtKB-KW"/>
</dbReference>
<protein>
    <submittedName>
        <fullName evidence="5">Ectonucleoside triphosphate diphosphohydrolase 5</fullName>
    </submittedName>
</protein>
<comment type="similarity">
    <text evidence="1">Belongs to the GDA1/CD39 NTPase family.</text>
</comment>
<dbReference type="GO" id="GO:0016787">
    <property type="term" value="F:hydrolase activity"/>
    <property type="evidence" value="ECO:0007669"/>
    <property type="project" value="UniProtKB-KW"/>
</dbReference>